<evidence type="ECO:0000313" key="2">
    <source>
        <dbReference type="Proteomes" id="UP000067444"/>
    </source>
</evidence>
<name>A0A0K0YA25_9RHOB</name>
<protein>
    <submittedName>
        <fullName evidence="1">Uncharacterized protein</fullName>
    </submittedName>
</protein>
<evidence type="ECO:0000313" key="1">
    <source>
        <dbReference type="EMBL" id="AKS47771.1"/>
    </source>
</evidence>
<dbReference type="Proteomes" id="UP000067444">
    <property type="component" value="Chromosome"/>
</dbReference>
<reference evidence="1 2" key="1">
    <citation type="journal article" date="2015" name="Genome Announc.">
        <title>Closed Genome Sequence of Octadecabacter temperatus SB1, the First Mesophilic Species of the Genus Octadecabacter.</title>
        <authorList>
            <person name="Voget S."/>
            <person name="Billerbeck S."/>
            <person name="Simon M."/>
            <person name="Daniel R."/>
        </authorList>
    </citation>
    <scope>NUCLEOTIDE SEQUENCE [LARGE SCALE GENOMIC DNA]</scope>
    <source>
        <strain evidence="1 2">SB1</strain>
    </source>
</reference>
<dbReference type="EMBL" id="CP012160">
    <property type="protein sequence ID" value="AKS47771.1"/>
    <property type="molecule type" value="Genomic_DNA"/>
</dbReference>
<accession>A0A0K0YA25</accession>
<dbReference type="KEGG" id="otm:OSB_32580"/>
<dbReference type="STRING" id="1458307.OSB_32580"/>
<keyword evidence="2" id="KW-1185">Reference proteome</keyword>
<dbReference type="AlphaFoldDB" id="A0A0K0YA25"/>
<sequence length="32" mass="3367">MLSHISQETVIPLDGAGERAIFHLAAADAAFN</sequence>
<gene>
    <name evidence="1" type="ORF">OSB_32580</name>
</gene>
<organism evidence="1 2">
    <name type="scientific">Octadecabacter temperatus</name>
    <dbReference type="NCBI Taxonomy" id="1458307"/>
    <lineage>
        <taxon>Bacteria</taxon>
        <taxon>Pseudomonadati</taxon>
        <taxon>Pseudomonadota</taxon>
        <taxon>Alphaproteobacteria</taxon>
        <taxon>Rhodobacterales</taxon>
        <taxon>Roseobacteraceae</taxon>
        <taxon>Octadecabacter</taxon>
    </lineage>
</organism>
<proteinExistence type="predicted"/>